<keyword evidence="9" id="KW-1185">Reference proteome</keyword>
<evidence type="ECO:0000313" key="8">
    <source>
        <dbReference type="EMBL" id="QDU76495.1"/>
    </source>
</evidence>
<dbReference type="OrthoDB" id="9793824at2"/>
<dbReference type="PANTHER" id="PTHR36115:SF6">
    <property type="entry name" value="PROLINE-RICH ANTIGEN HOMOLOG"/>
    <property type="match status" value="1"/>
</dbReference>
<reference evidence="9" key="1">
    <citation type="submission" date="2019-02" db="EMBL/GenBank/DDBJ databases">
        <title>Deep-cultivation of Planctomycetes and their phenomic and genomic characterization uncovers novel biology.</title>
        <authorList>
            <person name="Wiegand S."/>
            <person name="Jogler M."/>
            <person name="Boedeker C."/>
            <person name="Pinto D."/>
            <person name="Vollmers J."/>
            <person name="Rivas-Marin E."/>
            <person name="Kohn T."/>
            <person name="Peeters S.H."/>
            <person name="Heuer A."/>
            <person name="Rast P."/>
            <person name="Oberbeckmann S."/>
            <person name="Bunk B."/>
            <person name="Jeske O."/>
            <person name="Meyerdierks A."/>
            <person name="Storesund J.E."/>
            <person name="Kallscheuer N."/>
            <person name="Luecker S."/>
            <person name="Lage O.M."/>
            <person name="Pohl T."/>
            <person name="Merkel B.J."/>
            <person name="Hornburger P."/>
            <person name="Mueller R.-W."/>
            <person name="Bruemmer F."/>
            <person name="Labrenz M."/>
            <person name="Spormann A.M."/>
            <person name="Op den Camp H."/>
            <person name="Overmann J."/>
            <person name="Amann R."/>
            <person name="Jetten M.S.M."/>
            <person name="Mascher T."/>
            <person name="Medema M.H."/>
            <person name="Devos D.P."/>
            <person name="Kaster A.-K."/>
            <person name="Ovreas L."/>
            <person name="Rohde M."/>
            <person name="Galperin M.Y."/>
            <person name="Jogler C."/>
        </authorList>
    </citation>
    <scope>NUCLEOTIDE SEQUENCE [LARGE SCALE GENOMIC DNA]</scope>
    <source>
        <strain evidence="9">Pan97</strain>
    </source>
</reference>
<name>A0A518CB85_9BACT</name>
<evidence type="ECO:0000256" key="2">
    <source>
        <dbReference type="ARBA" id="ARBA00022475"/>
    </source>
</evidence>
<keyword evidence="5 6" id="KW-0472">Membrane</keyword>
<evidence type="ECO:0000256" key="5">
    <source>
        <dbReference type="ARBA" id="ARBA00023136"/>
    </source>
</evidence>
<gene>
    <name evidence="8" type="ORF">Pan97_35450</name>
</gene>
<evidence type="ECO:0000259" key="7">
    <source>
        <dbReference type="Pfam" id="PF06271"/>
    </source>
</evidence>
<evidence type="ECO:0000256" key="4">
    <source>
        <dbReference type="ARBA" id="ARBA00022989"/>
    </source>
</evidence>
<dbReference type="Proteomes" id="UP000318626">
    <property type="component" value="Chromosome"/>
</dbReference>
<evidence type="ECO:0000313" key="9">
    <source>
        <dbReference type="Proteomes" id="UP000318626"/>
    </source>
</evidence>
<dbReference type="GO" id="GO:0005886">
    <property type="term" value="C:plasma membrane"/>
    <property type="evidence" value="ECO:0007669"/>
    <property type="project" value="UniProtKB-SubCell"/>
</dbReference>
<dbReference type="InterPro" id="IPR051791">
    <property type="entry name" value="Pra-immunoreactive"/>
</dbReference>
<sequence length="187" mass="21522">MEPRLLDHSLGEADYYDPRDYAGVFRRLLIYFIDLVVLVMLGVLMWIPLMFLIIGGVIRTDPSFLFWTTYLLVVWGYLAPIKRSRFGTLGYRLMGINIVSAQGGPPSLLVMTARMLIWILTPFSLFVDLFWIGADSERQILRDCYLGTYLIKRNAKAIGRGPVNLTRYFAMSFALAYPRVRRPKPTD</sequence>
<feature type="domain" description="RDD" evidence="7">
    <location>
        <begin position="21"/>
        <end position="146"/>
    </location>
</feature>
<evidence type="ECO:0000256" key="1">
    <source>
        <dbReference type="ARBA" id="ARBA00004651"/>
    </source>
</evidence>
<evidence type="ECO:0000256" key="3">
    <source>
        <dbReference type="ARBA" id="ARBA00022692"/>
    </source>
</evidence>
<organism evidence="8 9">
    <name type="scientific">Bremerella volcania</name>
    <dbReference type="NCBI Taxonomy" id="2527984"/>
    <lineage>
        <taxon>Bacteria</taxon>
        <taxon>Pseudomonadati</taxon>
        <taxon>Planctomycetota</taxon>
        <taxon>Planctomycetia</taxon>
        <taxon>Pirellulales</taxon>
        <taxon>Pirellulaceae</taxon>
        <taxon>Bremerella</taxon>
    </lineage>
</organism>
<feature type="transmembrane region" description="Helical" evidence="6">
    <location>
        <begin position="115"/>
        <end position="134"/>
    </location>
</feature>
<accession>A0A518CB85</accession>
<dbReference type="KEGG" id="bvo:Pan97_35450"/>
<dbReference type="EMBL" id="CP036289">
    <property type="protein sequence ID" value="QDU76495.1"/>
    <property type="molecule type" value="Genomic_DNA"/>
</dbReference>
<evidence type="ECO:0000256" key="6">
    <source>
        <dbReference type="SAM" id="Phobius"/>
    </source>
</evidence>
<keyword evidence="2" id="KW-1003">Cell membrane</keyword>
<proteinExistence type="predicted"/>
<dbReference type="InterPro" id="IPR010432">
    <property type="entry name" value="RDD"/>
</dbReference>
<comment type="subcellular location">
    <subcellularLocation>
        <location evidence="1">Cell membrane</location>
        <topology evidence="1">Multi-pass membrane protein</topology>
    </subcellularLocation>
</comment>
<feature type="transmembrane region" description="Helical" evidence="6">
    <location>
        <begin position="28"/>
        <end position="58"/>
    </location>
</feature>
<dbReference type="Pfam" id="PF06271">
    <property type="entry name" value="RDD"/>
    <property type="match status" value="1"/>
</dbReference>
<keyword evidence="4 6" id="KW-1133">Transmembrane helix</keyword>
<feature type="transmembrane region" description="Helical" evidence="6">
    <location>
        <begin position="64"/>
        <end position="81"/>
    </location>
</feature>
<keyword evidence="3 6" id="KW-0812">Transmembrane</keyword>
<protein>
    <submittedName>
        <fullName evidence="8">RDD family protein</fullName>
    </submittedName>
</protein>
<dbReference type="PANTHER" id="PTHR36115">
    <property type="entry name" value="PROLINE-RICH ANTIGEN HOMOLOG-RELATED"/>
    <property type="match status" value="1"/>
</dbReference>
<dbReference type="AlphaFoldDB" id="A0A518CB85"/>